<dbReference type="EMBL" id="JBHSFW010000026">
    <property type="protein sequence ID" value="MFC4620542.1"/>
    <property type="molecule type" value="Genomic_DNA"/>
</dbReference>
<comment type="caution">
    <text evidence="2">The sequence shown here is derived from an EMBL/GenBank/DDBJ whole genome shotgun (WGS) entry which is preliminary data.</text>
</comment>
<dbReference type="PANTHER" id="PTHR11014:SF122">
    <property type="entry name" value="AMIDOHYDROLASE AMHX"/>
    <property type="match status" value="1"/>
</dbReference>
<proteinExistence type="predicted"/>
<dbReference type="InterPro" id="IPR011650">
    <property type="entry name" value="Peptidase_M20_dimer"/>
</dbReference>
<protein>
    <submittedName>
        <fullName evidence="2">M20 peptidase aminoacylase family protein</fullName>
    </submittedName>
</protein>
<reference evidence="3" key="1">
    <citation type="journal article" date="2019" name="Int. J. Syst. Evol. Microbiol.">
        <title>The Global Catalogue of Microorganisms (GCM) 10K type strain sequencing project: providing services to taxonomists for standard genome sequencing and annotation.</title>
        <authorList>
            <consortium name="The Broad Institute Genomics Platform"/>
            <consortium name="The Broad Institute Genome Sequencing Center for Infectious Disease"/>
            <person name="Wu L."/>
            <person name="Ma J."/>
        </authorList>
    </citation>
    <scope>NUCLEOTIDE SEQUENCE [LARGE SCALE GENOMIC DNA]</scope>
    <source>
        <strain evidence="3">CGMCC 1.16306</strain>
    </source>
</reference>
<gene>
    <name evidence="2" type="ORF">ACFO4N_17765</name>
</gene>
<dbReference type="PIRSF" id="PIRSF005962">
    <property type="entry name" value="Pept_M20D_amidohydro"/>
    <property type="match status" value="1"/>
</dbReference>
<evidence type="ECO:0000259" key="1">
    <source>
        <dbReference type="Pfam" id="PF07687"/>
    </source>
</evidence>
<name>A0ABV9GRE1_9BACL</name>
<dbReference type="Gene3D" id="3.40.630.10">
    <property type="entry name" value="Zn peptidases"/>
    <property type="match status" value="1"/>
</dbReference>
<dbReference type="InterPro" id="IPR036264">
    <property type="entry name" value="Bact_exopeptidase_dim_dom"/>
</dbReference>
<dbReference type="InterPro" id="IPR017439">
    <property type="entry name" value="Amidohydrolase"/>
</dbReference>
<dbReference type="PANTHER" id="PTHR11014">
    <property type="entry name" value="PEPTIDASE M20 FAMILY MEMBER"/>
    <property type="match status" value="1"/>
</dbReference>
<keyword evidence="3" id="KW-1185">Reference proteome</keyword>
<organism evidence="2 3">
    <name type="scientific">Camelliibacillus cellulosilyticus</name>
    <dbReference type="NCBI Taxonomy" id="2174486"/>
    <lineage>
        <taxon>Bacteria</taxon>
        <taxon>Bacillati</taxon>
        <taxon>Bacillota</taxon>
        <taxon>Bacilli</taxon>
        <taxon>Bacillales</taxon>
        <taxon>Sporolactobacillaceae</taxon>
        <taxon>Camelliibacillus</taxon>
    </lineage>
</organism>
<dbReference type="InterPro" id="IPR037484">
    <property type="entry name" value="AmhX-like"/>
</dbReference>
<dbReference type="Gene3D" id="3.30.70.360">
    <property type="match status" value="1"/>
</dbReference>
<accession>A0ABV9GRE1</accession>
<dbReference type="CDD" id="cd08018">
    <property type="entry name" value="M20_Acy1_amhX-like"/>
    <property type="match status" value="1"/>
</dbReference>
<evidence type="ECO:0000313" key="3">
    <source>
        <dbReference type="Proteomes" id="UP001596022"/>
    </source>
</evidence>
<dbReference type="Pfam" id="PF01546">
    <property type="entry name" value="Peptidase_M20"/>
    <property type="match status" value="1"/>
</dbReference>
<dbReference type="Pfam" id="PF07687">
    <property type="entry name" value="M20_dimer"/>
    <property type="match status" value="1"/>
</dbReference>
<dbReference type="Proteomes" id="UP001596022">
    <property type="component" value="Unassembled WGS sequence"/>
</dbReference>
<dbReference type="InterPro" id="IPR002933">
    <property type="entry name" value="Peptidase_M20"/>
</dbReference>
<dbReference type="RefSeq" id="WP_376847655.1">
    <property type="nucleotide sequence ID" value="NZ_JBHSFW010000026.1"/>
</dbReference>
<dbReference type="NCBIfam" id="TIGR01891">
    <property type="entry name" value="amidohydrolases"/>
    <property type="match status" value="1"/>
</dbReference>
<dbReference type="SUPFAM" id="SSF55031">
    <property type="entry name" value="Bacterial exopeptidase dimerisation domain"/>
    <property type="match status" value="1"/>
</dbReference>
<dbReference type="SUPFAM" id="SSF53187">
    <property type="entry name" value="Zn-dependent exopeptidases"/>
    <property type="match status" value="1"/>
</dbReference>
<evidence type="ECO:0000313" key="2">
    <source>
        <dbReference type="EMBL" id="MFC4620542.1"/>
    </source>
</evidence>
<feature type="domain" description="Peptidase M20 dimerisation" evidence="1">
    <location>
        <begin position="177"/>
        <end position="267"/>
    </location>
</feature>
<sequence length="385" mass="42133">MKGLSEQLKQEVRKIFDHLHTHPEVSWKEYQTTEFLTKKLRELGLRVKTFEDCTGVIAEMGSGEPKIGLRADMDALWQEVNGSFKANHSCGHDAHMTMVLGTVMLLKQQDSLPPGTIRFIFQPAEEKGLGALKMIEKGVVDNLEFLYGVHVRPVQETKNGHATPAILHGSTQTITGTIIGEDAHAARPHLGINGIEVAATLVHELAHIHVDPMVPHSVKMTRLQAGGESANIIPGKAEFSLDLRAQTNEVMEALISHVQAAADSVAKFYNVDIHLDIPANLAAAKENPEAESILAEAIADVLGPENLDPPLVTTGGEDFHFYSLKRPHLKATMLGLGCDLKPGLHHPEMFFDRKALFAGIEILTDAILKTLNKEERSGNHAIATR</sequence>